<evidence type="ECO:0000313" key="1">
    <source>
        <dbReference type="EMBL" id="KAF1965991.1"/>
    </source>
</evidence>
<protein>
    <recommendedName>
        <fullName evidence="3">HTH CENPB-type domain-containing protein</fullName>
    </recommendedName>
</protein>
<reference evidence="1" key="1">
    <citation type="journal article" date="2020" name="Stud. Mycol.">
        <title>101 Dothideomycetes genomes: a test case for predicting lifestyles and emergence of pathogens.</title>
        <authorList>
            <person name="Haridas S."/>
            <person name="Albert R."/>
            <person name="Binder M."/>
            <person name="Bloem J."/>
            <person name="Labutti K."/>
            <person name="Salamov A."/>
            <person name="Andreopoulos B."/>
            <person name="Baker S."/>
            <person name="Barry K."/>
            <person name="Bills G."/>
            <person name="Bluhm B."/>
            <person name="Cannon C."/>
            <person name="Castanera R."/>
            <person name="Culley D."/>
            <person name="Daum C."/>
            <person name="Ezra D."/>
            <person name="Gonzalez J."/>
            <person name="Henrissat B."/>
            <person name="Kuo A."/>
            <person name="Liang C."/>
            <person name="Lipzen A."/>
            <person name="Lutzoni F."/>
            <person name="Magnuson J."/>
            <person name="Mondo S."/>
            <person name="Nolan M."/>
            <person name="Ohm R."/>
            <person name="Pangilinan J."/>
            <person name="Park H.-J."/>
            <person name="Ramirez L."/>
            <person name="Alfaro M."/>
            <person name="Sun H."/>
            <person name="Tritt A."/>
            <person name="Yoshinaga Y."/>
            <person name="Zwiers L.-H."/>
            <person name="Turgeon B."/>
            <person name="Goodwin S."/>
            <person name="Spatafora J."/>
            <person name="Crous P."/>
            <person name="Grigoriev I."/>
        </authorList>
    </citation>
    <scope>NUCLEOTIDE SEQUENCE</scope>
    <source>
        <strain evidence="1">CBS 107.79</strain>
    </source>
</reference>
<evidence type="ECO:0008006" key="3">
    <source>
        <dbReference type="Google" id="ProtNLM"/>
    </source>
</evidence>
<name>A0A6A5UM31_9PLEO</name>
<sequence length="59" mass="6920">ADLFSVNRSTLSRRHQGITRSRADAQEQQRNLSYKQEVELLQYIKTLTERGLSPTRQMI</sequence>
<dbReference type="Proteomes" id="UP000800036">
    <property type="component" value="Unassembled WGS sequence"/>
</dbReference>
<gene>
    <name evidence="1" type="ORF">BU23DRAFT_487921</name>
</gene>
<dbReference type="OrthoDB" id="3780530at2759"/>
<evidence type="ECO:0000313" key="2">
    <source>
        <dbReference type="Proteomes" id="UP000800036"/>
    </source>
</evidence>
<dbReference type="EMBL" id="ML976753">
    <property type="protein sequence ID" value="KAF1965991.1"/>
    <property type="molecule type" value="Genomic_DNA"/>
</dbReference>
<dbReference type="AlphaFoldDB" id="A0A6A5UM31"/>
<organism evidence="1 2">
    <name type="scientific">Bimuria novae-zelandiae CBS 107.79</name>
    <dbReference type="NCBI Taxonomy" id="1447943"/>
    <lineage>
        <taxon>Eukaryota</taxon>
        <taxon>Fungi</taxon>
        <taxon>Dikarya</taxon>
        <taxon>Ascomycota</taxon>
        <taxon>Pezizomycotina</taxon>
        <taxon>Dothideomycetes</taxon>
        <taxon>Pleosporomycetidae</taxon>
        <taxon>Pleosporales</taxon>
        <taxon>Massarineae</taxon>
        <taxon>Didymosphaeriaceae</taxon>
        <taxon>Bimuria</taxon>
    </lineage>
</organism>
<keyword evidence="2" id="KW-1185">Reference proteome</keyword>
<accession>A0A6A5UM31</accession>
<feature type="non-terminal residue" evidence="1">
    <location>
        <position position="1"/>
    </location>
</feature>
<proteinExistence type="predicted"/>